<keyword evidence="3 7" id="KW-0812">Transmembrane</keyword>
<feature type="transmembrane region" description="Helical" evidence="7">
    <location>
        <begin position="52"/>
        <end position="72"/>
    </location>
</feature>
<reference evidence="8 9" key="1">
    <citation type="submission" date="2018-07" db="EMBL/GenBank/DDBJ databases">
        <title>High-quality-draft genome sequence of Gaiella occulta.</title>
        <authorList>
            <person name="Severino R."/>
            <person name="Froufe H.J.C."/>
            <person name="Rainey F.A."/>
            <person name="Barroso C."/>
            <person name="Albuquerque L."/>
            <person name="Lobo-Da-Cunha A."/>
            <person name="Da Costa M.S."/>
            <person name="Egas C."/>
        </authorList>
    </citation>
    <scope>NUCLEOTIDE SEQUENCE [LARGE SCALE GENOMIC DNA]</scope>
    <source>
        <strain evidence="8 9">F2-233</strain>
    </source>
</reference>
<organism evidence="8 9">
    <name type="scientific">Gaiella occulta</name>
    <dbReference type="NCBI Taxonomy" id="1002870"/>
    <lineage>
        <taxon>Bacteria</taxon>
        <taxon>Bacillati</taxon>
        <taxon>Actinomycetota</taxon>
        <taxon>Thermoleophilia</taxon>
        <taxon>Gaiellales</taxon>
        <taxon>Gaiellaceae</taxon>
        <taxon>Gaiella</taxon>
    </lineage>
</organism>
<evidence type="ECO:0000256" key="7">
    <source>
        <dbReference type="SAM" id="Phobius"/>
    </source>
</evidence>
<feature type="transmembrane region" description="Helical" evidence="7">
    <location>
        <begin position="103"/>
        <end position="122"/>
    </location>
</feature>
<feature type="transmembrane region" description="Helical" evidence="7">
    <location>
        <begin position="274"/>
        <end position="291"/>
    </location>
</feature>
<evidence type="ECO:0000256" key="6">
    <source>
        <dbReference type="SAM" id="MobiDB-lite"/>
    </source>
</evidence>
<comment type="caution">
    <text evidence="8">The sequence shown here is derived from an EMBL/GenBank/DDBJ whole genome shotgun (WGS) entry which is preliminary data.</text>
</comment>
<comment type="subcellular location">
    <subcellularLocation>
        <location evidence="1">Cell membrane</location>
        <topology evidence="1">Multi-pass membrane protein</topology>
    </subcellularLocation>
</comment>
<keyword evidence="4 7" id="KW-1133">Transmembrane helix</keyword>
<feature type="region of interest" description="Disordered" evidence="6">
    <location>
        <begin position="326"/>
        <end position="359"/>
    </location>
</feature>
<evidence type="ECO:0000256" key="3">
    <source>
        <dbReference type="ARBA" id="ARBA00022692"/>
    </source>
</evidence>
<evidence type="ECO:0000256" key="4">
    <source>
        <dbReference type="ARBA" id="ARBA00022989"/>
    </source>
</evidence>
<evidence type="ECO:0000256" key="5">
    <source>
        <dbReference type="ARBA" id="ARBA00023136"/>
    </source>
</evidence>
<dbReference type="RefSeq" id="WP_147281285.1">
    <property type="nucleotide sequence ID" value="NZ_QQZY01000005.1"/>
</dbReference>
<dbReference type="GO" id="GO:0022857">
    <property type="term" value="F:transmembrane transporter activity"/>
    <property type="evidence" value="ECO:0007669"/>
    <property type="project" value="InterPro"/>
</dbReference>
<evidence type="ECO:0000313" key="9">
    <source>
        <dbReference type="Proteomes" id="UP000254134"/>
    </source>
</evidence>
<feature type="transmembrane region" description="Helical" evidence="7">
    <location>
        <begin position="223"/>
        <end position="242"/>
    </location>
</feature>
<dbReference type="AlphaFoldDB" id="A0A7M2YVP5"/>
<feature type="transmembrane region" description="Helical" evidence="7">
    <location>
        <begin position="20"/>
        <end position="40"/>
    </location>
</feature>
<protein>
    <submittedName>
        <fullName evidence="8">Ribose/xylose/arabinose/galactoside ABC-type transport system permease component</fullName>
    </submittedName>
</protein>
<sequence>MNSFPRLSAMNSLAADLPTLFLRYGMVVVLVGMAVVTAVIDKNFLTQSNLLNLLLQWAPQGLMAIGMTYVIISGGFDLSIGGTYAAGGVIFAALALNNNTWVALFLTLLAGAGIGLLIGVVITRLHVNPFVATLGAGFIIRGIAEVGSNATPIIVDKPDFTDIGQGKLGVVPVPGIVLVVGLILGGLVLAKTVYGRSIYAVGGGDEASRLAGLRTRVLRGSTYMITGVGAALAGAIIASRLGSAQADVGVGIELEVITIVVIGGTALAGGEGAIWRTAVGIAILAILGNSFDHLQVNTFYQQIIEGAIIIFAIAVDSYGRRRSEYESRRASWKSGRRAPPTGEGSSLASPPLPEATRSA</sequence>
<dbReference type="Pfam" id="PF02653">
    <property type="entry name" value="BPD_transp_2"/>
    <property type="match status" value="1"/>
</dbReference>
<keyword evidence="9" id="KW-1185">Reference proteome</keyword>
<reference evidence="9" key="2">
    <citation type="journal article" date="2019" name="MicrobiologyOpen">
        <title>High-quality draft genome sequence of Gaiella occulta isolated from a 150 meter deep mineral water borehole and comparison with the genome sequences of other deep-branching lineages of the phylum Actinobacteria.</title>
        <authorList>
            <person name="Severino R."/>
            <person name="Froufe H.J.C."/>
            <person name="Barroso C."/>
            <person name="Albuquerque L."/>
            <person name="Lobo-da-Cunha A."/>
            <person name="da Costa M.S."/>
            <person name="Egas C."/>
        </authorList>
    </citation>
    <scope>NUCLEOTIDE SEQUENCE [LARGE SCALE GENOMIC DNA]</scope>
    <source>
        <strain evidence="9">F2-233</strain>
    </source>
</reference>
<feature type="transmembrane region" description="Helical" evidence="7">
    <location>
        <begin position="78"/>
        <end position="96"/>
    </location>
</feature>
<dbReference type="EMBL" id="QQZY01000005">
    <property type="protein sequence ID" value="RDI74203.1"/>
    <property type="molecule type" value="Genomic_DNA"/>
</dbReference>
<keyword evidence="5 7" id="KW-0472">Membrane</keyword>
<keyword evidence="2" id="KW-1003">Cell membrane</keyword>
<dbReference type="GO" id="GO:0005886">
    <property type="term" value="C:plasma membrane"/>
    <property type="evidence" value="ECO:0007669"/>
    <property type="project" value="UniProtKB-SubCell"/>
</dbReference>
<accession>A0A7M2YVP5</accession>
<evidence type="ECO:0000256" key="1">
    <source>
        <dbReference type="ARBA" id="ARBA00004651"/>
    </source>
</evidence>
<dbReference type="PANTHER" id="PTHR32196">
    <property type="entry name" value="ABC TRANSPORTER PERMEASE PROTEIN YPHD-RELATED-RELATED"/>
    <property type="match status" value="1"/>
</dbReference>
<dbReference type="CDD" id="cd06579">
    <property type="entry name" value="TM_PBP1_transp_AraH_like"/>
    <property type="match status" value="1"/>
</dbReference>
<dbReference type="Proteomes" id="UP000254134">
    <property type="component" value="Unassembled WGS sequence"/>
</dbReference>
<name>A0A7M2YVP5_9ACTN</name>
<gene>
    <name evidence="8" type="ORF">Gocc_2300</name>
</gene>
<proteinExistence type="predicted"/>
<feature type="transmembrane region" description="Helical" evidence="7">
    <location>
        <begin position="168"/>
        <end position="190"/>
    </location>
</feature>
<evidence type="ECO:0000256" key="2">
    <source>
        <dbReference type="ARBA" id="ARBA00022475"/>
    </source>
</evidence>
<dbReference type="InterPro" id="IPR001851">
    <property type="entry name" value="ABC_transp_permease"/>
</dbReference>
<evidence type="ECO:0000313" key="8">
    <source>
        <dbReference type="EMBL" id="RDI74203.1"/>
    </source>
</evidence>
<dbReference type="OrthoDB" id="9808136at2"/>